<feature type="domain" description="MutL C-terminal dimerisation" evidence="1">
    <location>
        <begin position="2"/>
        <end position="144"/>
    </location>
</feature>
<dbReference type="Gene3D" id="3.30.1370.100">
    <property type="entry name" value="MutL, C-terminal domain, regulatory subdomain"/>
    <property type="match status" value="1"/>
</dbReference>
<name>D8TZV3_VOLCA</name>
<dbReference type="OrthoDB" id="10254304at2759"/>
<dbReference type="EMBL" id="GL378347">
    <property type="protein sequence ID" value="EFJ46988.1"/>
    <property type="molecule type" value="Genomic_DNA"/>
</dbReference>
<dbReference type="SMART" id="SM00853">
    <property type="entry name" value="MutL_C"/>
    <property type="match status" value="1"/>
</dbReference>
<protein>
    <recommendedName>
        <fullName evidence="1">MutL C-terminal dimerisation domain-containing protein</fullName>
    </recommendedName>
</protein>
<dbReference type="eggNOG" id="KOG1978">
    <property type="taxonomic scope" value="Eukaryota"/>
</dbReference>
<dbReference type="Pfam" id="PF08676">
    <property type="entry name" value="MutL_C"/>
    <property type="match status" value="1"/>
</dbReference>
<dbReference type="GeneID" id="9615967"/>
<evidence type="ECO:0000313" key="3">
    <source>
        <dbReference type="Proteomes" id="UP000001058"/>
    </source>
</evidence>
<dbReference type="PANTHER" id="PTHR10073">
    <property type="entry name" value="DNA MISMATCH REPAIR PROTEIN MLH, PMS, MUTL"/>
    <property type="match status" value="1"/>
</dbReference>
<organism evidence="3">
    <name type="scientific">Volvox carteri f. nagariensis</name>
    <dbReference type="NCBI Taxonomy" id="3068"/>
    <lineage>
        <taxon>Eukaryota</taxon>
        <taxon>Viridiplantae</taxon>
        <taxon>Chlorophyta</taxon>
        <taxon>core chlorophytes</taxon>
        <taxon>Chlorophyceae</taxon>
        <taxon>CS clade</taxon>
        <taxon>Chlamydomonadales</taxon>
        <taxon>Volvocaceae</taxon>
        <taxon>Volvox</taxon>
    </lineage>
</organism>
<dbReference type="Gene3D" id="3.30.1540.20">
    <property type="entry name" value="MutL, C-terminal domain, dimerisation subdomain"/>
    <property type="match status" value="1"/>
</dbReference>
<proteinExistence type="predicted"/>
<dbReference type="PANTHER" id="PTHR10073:SF52">
    <property type="entry name" value="MISMATCH REPAIR ENDONUCLEASE PMS2"/>
    <property type="match status" value="1"/>
</dbReference>
<dbReference type="AlphaFoldDB" id="D8TZV3"/>
<dbReference type="SUPFAM" id="SSF118116">
    <property type="entry name" value="DNA mismatch repair protein MutL"/>
    <property type="match status" value="1"/>
</dbReference>
<dbReference type="Proteomes" id="UP000001058">
    <property type="component" value="Unassembled WGS sequence"/>
</dbReference>
<reference evidence="2 3" key="1">
    <citation type="journal article" date="2010" name="Science">
        <title>Genomic analysis of organismal complexity in the multicellular green alga Volvox carteri.</title>
        <authorList>
            <person name="Prochnik S.E."/>
            <person name="Umen J."/>
            <person name="Nedelcu A.M."/>
            <person name="Hallmann A."/>
            <person name="Miller S.M."/>
            <person name="Nishii I."/>
            <person name="Ferris P."/>
            <person name="Kuo A."/>
            <person name="Mitros T."/>
            <person name="Fritz-Laylin L.K."/>
            <person name="Hellsten U."/>
            <person name="Chapman J."/>
            <person name="Simakov O."/>
            <person name="Rensing S.A."/>
            <person name="Terry A."/>
            <person name="Pangilinan J."/>
            <person name="Kapitonov V."/>
            <person name="Jurka J."/>
            <person name="Salamov A."/>
            <person name="Shapiro H."/>
            <person name="Schmutz J."/>
            <person name="Grimwood J."/>
            <person name="Lindquist E."/>
            <person name="Lucas S."/>
            <person name="Grigoriev I.V."/>
            <person name="Schmitt R."/>
            <person name="Kirk D."/>
            <person name="Rokhsar D.S."/>
        </authorList>
    </citation>
    <scope>NUCLEOTIDE SEQUENCE [LARGE SCALE GENOMIC DNA]</scope>
    <source>
        <strain evidence="3">f. Nagariensis / Eve</strain>
    </source>
</reference>
<accession>D8TZV3</accession>
<dbReference type="InParanoid" id="D8TZV3"/>
<dbReference type="InterPro" id="IPR042121">
    <property type="entry name" value="MutL_C_regsub"/>
</dbReference>
<dbReference type="GO" id="GO:0005524">
    <property type="term" value="F:ATP binding"/>
    <property type="evidence" value="ECO:0007669"/>
    <property type="project" value="InterPro"/>
</dbReference>
<feature type="non-terminal residue" evidence="2">
    <location>
        <position position="1"/>
    </location>
</feature>
<dbReference type="InterPro" id="IPR042120">
    <property type="entry name" value="MutL_C_dimsub"/>
</dbReference>
<evidence type="ECO:0000313" key="2">
    <source>
        <dbReference type="EMBL" id="EFJ46988.1"/>
    </source>
</evidence>
<evidence type="ECO:0000259" key="1">
    <source>
        <dbReference type="SMART" id="SM00853"/>
    </source>
</evidence>
<gene>
    <name evidence="2" type="ORF">VOLCADRAFT_61856</name>
</gene>
<dbReference type="KEGG" id="vcn:VOLCADRAFT_61856"/>
<sequence length="187" mass="20625">QVLGQFNLGFILARHGPDVFIVDQHAAAEKTTFERLQRSVVLTRQPLLVPMALPAGVLLPVDQLIIREHIDVFRRNGFDFVERLPDGRLLLLSSVPVSRATGQLGMEDVVELVGMLRSGEGAGGIRAMLASRACRSSVMVGRPLNRGEMRRLLDGLADLRQPWNCPHGRPTMRHVCVLPYQPGLPPA</sequence>
<dbReference type="GO" id="GO:0032389">
    <property type="term" value="C:MutLalpha complex"/>
    <property type="evidence" value="ECO:0007669"/>
    <property type="project" value="TreeGrafter"/>
</dbReference>
<dbReference type="InterPro" id="IPR037198">
    <property type="entry name" value="MutL_C_sf"/>
</dbReference>
<dbReference type="GO" id="GO:0140664">
    <property type="term" value="F:ATP-dependent DNA damage sensor activity"/>
    <property type="evidence" value="ECO:0007669"/>
    <property type="project" value="InterPro"/>
</dbReference>
<dbReference type="GO" id="GO:0006298">
    <property type="term" value="P:mismatch repair"/>
    <property type="evidence" value="ECO:0007669"/>
    <property type="project" value="InterPro"/>
</dbReference>
<dbReference type="InterPro" id="IPR038973">
    <property type="entry name" value="MutL/Mlh/Pms-like"/>
</dbReference>
<keyword evidence="3" id="KW-1185">Reference proteome</keyword>
<dbReference type="STRING" id="3068.D8TZV3"/>
<dbReference type="FunFam" id="3.30.1370.100:FF:000001">
    <property type="entry name" value="Mismatch repair endonuclease pms1, putative"/>
    <property type="match status" value="1"/>
</dbReference>
<dbReference type="InterPro" id="IPR014790">
    <property type="entry name" value="MutL_C"/>
</dbReference>
<dbReference type="GO" id="GO:0016887">
    <property type="term" value="F:ATP hydrolysis activity"/>
    <property type="evidence" value="ECO:0007669"/>
    <property type="project" value="InterPro"/>
</dbReference>
<dbReference type="RefSeq" id="XP_002951883.1">
    <property type="nucleotide sequence ID" value="XM_002951837.1"/>
</dbReference>